<feature type="transmembrane region" description="Helical" evidence="5">
    <location>
        <begin position="262"/>
        <end position="284"/>
    </location>
</feature>
<keyword evidence="2 5" id="KW-0812">Transmembrane</keyword>
<feature type="transmembrane region" description="Helical" evidence="5">
    <location>
        <begin position="122"/>
        <end position="144"/>
    </location>
</feature>
<dbReference type="InterPro" id="IPR002781">
    <property type="entry name" value="TM_pro_TauE-like"/>
</dbReference>
<feature type="transmembrane region" description="Helical" evidence="5">
    <location>
        <begin position="58"/>
        <end position="82"/>
    </location>
</feature>
<name>A0ABD5DYK8_9ACTN</name>
<feature type="transmembrane region" description="Helical" evidence="5">
    <location>
        <begin position="150"/>
        <end position="167"/>
    </location>
</feature>
<feature type="transmembrane region" description="Helical" evidence="5">
    <location>
        <begin position="25"/>
        <end position="46"/>
    </location>
</feature>
<dbReference type="RefSeq" id="WP_254667015.1">
    <property type="nucleotide sequence ID" value="NZ_JAVRER010000002.1"/>
</dbReference>
<dbReference type="PANTHER" id="PTHR31154">
    <property type="entry name" value="MEMBRANE TRANSPORTER PROTEIN"/>
    <property type="match status" value="1"/>
</dbReference>
<evidence type="ECO:0000256" key="3">
    <source>
        <dbReference type="ARBA" id="ARBA00022989"/>
    </source>
</evidence>
<dbReference type="GO" id="GO:0005886">
    <property type="term" value="C:plasma membrane"/>
    <property type="evidence" value="ECO:0007669"/>
    <property type="project" value="UniProtKB-SubCell"/>
</dbReference>
<gene>
    <name evidence="6" type="ORF">RM574_02330</name>
</gene>
<protein>
    <recommendedName>
        <fullName evidence="5">Probable membrane transporter protein</fullName>
    </recommendedName>
</protein>
<proteinExistence type="inferred from homology"/>
<keyword evidence="3 5" id="KW-1133">Transmembrane helix</keyword>
<feature type="transmembrane region" description="Helical" evidence="5">
    <location>
        <begin position="291"/>
        <end position="309"/>
    </location>
</feature>
<evidence type="ECO:0000256" key="1">
    <source>
        <dbReference type="ARBA" id="ARBA00004141"/>
    </source>
</evidence>
<evidence type="ECO:0000256" key="4">
    <source>
        <dbReference type="ARBA" id="ARBA00023136"/>
    </source>
</evidence>
<comment type="subcellular location">
    <subcellularLocation>
        <location evidence="5">Cell membrane</location>
        <topology evidence="5">Multi-pass membrane protein</topology>
    </subcellularLocation>
    <subcellularLocation>
        <location evidence="1">Membrane</location>
        <topology evidence="1">Multi-pass membrane protein</topology>
    </subcellularLocation>
</comment>
<sequence>MSVQQKSSAVPPVTPLRPVRSVLRFNALLSVAVWVLWLAIGGVRALHAVREHWQVSVTMVFGSLVGGGTSEGGGAVAFPVFTKVLHIAADDARVFTYAIQSVGMSMATLSILYLRVPIERRIIAWASPAGVAGVVCGAVVVAPHLPLPEVRVYFTVLLTALAIAMVVMRLRRKERRNAAIPVFGAREAAVLVVAGFVGGLVSGLVGVGENTVAFIVLVMLFRVSEKVATPTTVILMTVVSLAAFLSHVLVIDDFSAARVDYWLAAVPVVCVGAPLGALICSALSRSTIRNVLVALITVDLVSTVVIVPVPATTRVVAGVLLVAITAGCFLLTRVARYDPAETGDRAPASEIPPPRPSA</sequence>
<accession>A0ABD5DYK8</accession>
<dbReference type="Pfam" id="PF01925">
    <property type="entry name" value="TauE"/>
    <property type="match status" value="1"/>
</dbReference>
<dbReference type="EMBL" id="JAVRER010000002">
    <property type="protein sequence ID" value="MDT0414316.1"/>
    <property type="molecule type" value="Genomic_DNA"/>
</dbReference>
<dbReference type="Proteomes" id="UP001183607">
    <property type="component" value="Unassembled WGS sequence"/>
</dbReference>
<comment type="similarity">
    <text evidence="5">Belongs to the 4-toluene sulfonate uptake permease (TSUP) (TC 2.A.102) family.</text>
</comment>
<organism evidence="6 7">
    <name type="scientific">Streptomyces evansiae</name>
    <dbReference type="NCBI Taxonomy" id="3075535"/>
    <lineage>
        <taxon>Bacteria</taxon>
        <taxon>Bacillati</taxon>
        <taxon>Actinomycetota</taxon>
        <taxon>Actinomycetes</taxon>
        <taxon>Kitasatosporales</taxon>
        <taxon>Streptomycetaceae</taxon>
        <taxon>Streptomyces</taxon>
    </lineage>
</organism>
<comment type="caution">
    <text evidence="6">The sequence shown here is derived from an EMBL/GenBank/DDBJ whole genome shotgun (WGS) entry which is preliminary data.</text>
</comment>
<evidence type="ECO:0000256" key="2">
    <source>
        <dbReference type="ARBA" id="ARBA00022692"/>
    </source>
</evidence>
<keyword evidence="5" id="KW-1003">Cell membrane</keyword>
<feature type="transmembrane region" description="Helical" evidence="5">
    <location>
        <begin position="315"/>
        <end position="335"/>
    </location>
</feature>
<evidence type="ECO:0000256" key="5">
    <source>
        <dbReference type="RuleBase" id="RU363041"/>
    </source>
</evidence>
<dbReference type="AlphaFoldDB" id="A0ABD5DYK8"/>
<keyword evidence="4 5" id="KW-0472">Membrane</keyword>
<evidence type="ECO:0000313" key="7">
    <source>
        <dbReference type="Proteomes" id="UP001183607"/>
    </source>
</evidence>
<reference evidence="7" key="1">
    <citation type="submission" date="2023-07" db="EMBL/GenBank/DDBJ databases">
        <title>30 novel species of actinomycetes from the DSMZ collection.</title>
        <authorList>
            <person name="Nouioui I."/>
        </authorList>
    </citation>
    <scope>NUCLEOTIDE SEQUENCE [LARGE SCALE GENOMIC DNA]</scope>
    <source>
        <strain evidence="7">DSM 41982</strain>
    </source>
</reference>
<feature type="transmembrane region" description="Helical" evidence="5">
    <location>
        <begin position="233"/>
        <end position="250"/>
    </location>
</feature>
<feature type="transmembrane region" description="Helical" evidence="5">
    <location>
        <begin position="94"/>
        <end position="115"/>
    </location>
</feature>
<evidence type="ECO:0000313" key="6">
    <source>
        <dbReference type="EMBL" id="MDT0414316.1"/>
    </source>
</evidence>
<dbReference type="PANTHER" id="PTHR31154:SF4">
    <property type="entry name" value="MEMBRANE TRANSPORTER PROTEIN"/>
    <property type="match status" value="1"/>
</dbReference>